<evidence type="ECO:0000313" key="2">
    <source>
        <dbReference type="EMBL" id="SSA46167.1"/>
    </source>
</evidence>
<gene>
    <name evidence="2" type="ORF">SAMN05216184_11597</name>
</gene>
<proteinExistence type="predicted"/>
<evidence type="ECO:0000313" key="3">
    <source>
        <dbReference type="Proteomes" id="UP000250222"/>
    </source>
</evidence>
<feature type="region of interest" description="Disordered" evidence="1">
    <location>
        <begin position="1"/>
        <end position="20"/>
    </location>
</feature>
<reference evidence="2 3" key="1">
    <citation type="submission" date="2016-10" db="EMBL/GenBank/DDBJ databases">
        <authorList>
            <person name="Cai Z."/>
        </authorList>
    </citation>
    <scope>NUCLEOTIDE SEQUENCE [LARGE SCALE GENOMIC DNA]</scope>
    <source>
        <strain evidence="2 3">CGMCC 1.10826</strain>
    </source>
</reference>
<protein>
    <submittedName>
        <fullName evidence="2">Uncharacterized protein</fullName>
    </submittedName>
</protein>
<dbReference type="Proteomes" id="UP000250222">
    <property type="component" value="Unassembled WGS sequence"/>
</dbReference>
<organism evidence="2 3">
    <name type="scientific">Georgenia satyanarayanai</name>
    <dbReference type="NCBI Taxonomy" id="860221"/>
    <lineage>
        <taxon>Bacteria</taxon>
        <taxon>Bacillati</taxon>
        <taxon>Actinomycetota</taxon>
        <taxon>Actinomycetes</taxon>
        <taxon>Micrococcales</taxon>
        <taxon>Bogoriellaceae</taxon>
        <taxon>Georgenia</taxon>
    </lineage>
</organism>
<name>A0A2Y9AUJ3_9MICO</name>
<keyword evidence="3" id="KW-1185">Reference proteome</keyword>
<sequence length="94" mass="10482">MERVSGLEGTTGSVTFREGTPEELTFEVTYRSTTSDAQVWTTVSGEDDLVRQYITEFGESTNLHIDPYGDEGFTGIEETTHREALLRHYCQGAA</sequence>
<dbReference type="AlphaFoldDB" id="A0A2Y9AUJ3"/>
<accession>A0A2Y9AUJ3</accession>
<evidence type="ECO:0000256" key="1">
    <source>
        <dbReference type="SAM" id="MobiDB-lite"/>
    </source>
</evidence>
<dbReference type="EMBL" id="UETB01000015">
    <property type="protein sequence ID" value="SSA46167.1"/>
    <property type="molecule type" value="Genomic_DNA"/>
</dbReference>